<dbReference type="PANTHER" id="PTHR39535">
    <property type="entry name" value="SPORULATION-DELAYING PROTEIN SDPB"/>
    <property type="match status" value="1"/>
</dbReference>
<evidence type="ECO:0000256" key="3">
    <source>
        <dbReference type="ARBA" id="ARBA00022989"/>
    </source>
</evidence>
<reference evidence="7 8" key="1">
    <citation type="submission" date="2018-02" db="EMBL/GenBank/DDBJ databases">
        <title>Comparative genomes isolates from brazilian mangrove.</title>
        <authorList>
            <person name="Araujo J.E."/>
            <person name="Taketani R.G."/>
            <person name="Silva M.C.P."/>
            <person name="Loureco M.V."/>
            <person name="Andreote F.D."/>
        </authorList>
    </citation>
    <scope>NUCLEOTIDE SEQUENCE [LARGE SCALE GENOMIC DNA]</scope>
    <source>
        <strain evidence="7 8">Hex-1 MGV</strain>
    </source>
</reference>
<feature type="transmembrane region" description="Helical" evidence="5">
    <location>
        <begin position="139"/>
        <end position="158"/>
    </location>
</feature>
<dbReference type="PANTHER" id="PTHR39535:SF2">
    <property type="entry name" value="HTTM DOMAIN-CONTAINING PROTEIN"/>
    <property type="match status" value="1"/>
</dbReference>
<gene>
    <name evidence="7" type="ORF">C5Y83_14670</name>
</gene>
<dbReference type="OrthoDB" id="128729at2"/>
<dbReference type="SMART" id="SM00752">
    <property type="entry name" value="HTTM"/>
    <property type="match status" value="1"/>
</dbReference>
<feature type="domain" description="HTTM-like" evidence="6">
    <location>
        <begin position="22"/>
        <end position="300"/>
    </location>
</feature>
<keyword evidence="2 5" id="KW-0812">Transmembrane</keyword>
<dbReference type="Proteomes" id="UP000238322">
    <property type="component" value="Unassembled WGS sequence"/>
</dbReference>
<feature type="transmembrane region" description="Helical" evidence="5">
    <location>
        <begin position="116"/>
        <end position="133"/>
    </location>
</feature>
<evidence type="ECO:0000259" key="6">
    <source>
        <dbReference type="SMART" id="SM00752"/>
    </source>
</evidence>
<dbReference type="InterPro" id="IPR011020">
    <property type="entry name" value="HTTM-like"/>
</dbReference>
<feature type="transmembrane region" description="Helical" evidence="5">
    <location>
        <begin position="263"/>
        <end position="290"/>
    </location>
</feature>
<dbReference type="InterPro" id="IPR052964">
    <property type="entry name" value="Sporulation_signal_mat"/>
</dbReference>
<name>A0A2S8FRE2_9BACT</name>
<dbReference type="GO" id="GO:0012505">
    <property type="term" value="C:endomembrane system"/>
    <property type="evidence" value="ECO:0007669"/>
    <property type="project" value="UniProtKB-SubCell"/>
</dbReference>
<evidence type="ECO:0000256" key="4">
    <source>
        <dbReference type="ARBA" id="ARBA00023136"/>
    </source>
</evidence>
<feature type="transmembrane region" description="Helical" evidence="5">
    <location>
        <begin position="233"/>
        <end position="256"/>
    </location>
</feature>
<proteinExistence type="predicted"/>
<organism evidence="7 8">
    <name type="scientific">Blastopirellula marina</name>
    <dbReference type="NCBI Taxonomy" id="124"/>
    <lineage>
        <taxon>Bacteria</taxon>
        <taxon>Pseudomonadati</taxon>
        <taxon>Planctomycetota</taxon>
        <taxon>Planctomycetia</taxon>
        <taxon>Pirellulales</taxon>
        <taxon>Pirellulaceae</taxon>
        <taxon>Blastopirellula</taxon>
    </lineage>
</organism>
<feature type="transmembrane region" description="Helical" evidence="5">
    <location>
        <begin position="178"/>
        <end position="197"/>
    </location>
</feature>
<comment type="caution">
    <text evidence="7">The sequence shown here is derived from an EMBL/GenBank/DDBJ whole genome shotgun (WGS) entry which is preliminary data.</text>
</comment>
<accession>A0A2S8FRE2</accession>
<dbReference type="EMBL" id="PUHY01000010">
    <property type="protein sequence ID" value="PQO34741.1"/>
    <property type="molecule type" value="Genomic_DNA"/>
</dbReference>
<evidence type="ECO:0000313" key="7">
    <source>
        <dbReference type="EMBL" id="PQO34741.1"/>
    </source>
</evidence>
<evidence type="ECO:0000256" key="1">
    <source>
        <dbReference type="ARBA" id="ARBA00004127"/>
    </source>
</evidence>
<evidence type="ECO:0000256" key="2">
    <source>
        <dbReference type="ARBA" id="ARBA00022692"/>
    </source>
</evidence>
<dbReference type="AlphaFoldDB" id="A0A2S8FRE2"/>
<evidence type="ECO:0000313" key="8">
    <source>
        <dbReference type="Proteomes" id="UP000238322"/>
    </source>
</evidence>
<dbReference type="InterPro" id="IPR053934">
    <property type="entry name" value="HTTM_dom"/>
</dbReference>
<protein>
    <submittedName>
        <fullName evidence="7">HTTM domain-containing protein</fullName>
    </submittedName>
</protein>
<dbReference type="Pfam" id="PF05090">
    <property type="entry name" value="HTTM"/>
    <property type="match status" value="1"/>
</dbReference>
<evidence type="ECO:0000256" key="5">
    <source>
        <dbReference type="SAM" id="Phobius"/>
    </source>
</evidence>
<comment type="subcellular location">
    <subcellularLocation>
        <location evidence="1">Endomembrane system</location>
        <topology evidence="1">Multi-pass membrane protein</topology>
    </subcellularLocation>
</comment>
<keyword evidence="4 5" id="KW-0472">Membrane</keyword>
<keyword evidence="3 5" id="KW-1133">Transmembrane helix</keyword>
<feature type="transmembrane region" description="Helical" evidence="5">
    <location>
        <begin position="28"/>
        <end position="48"/>
    </location>
</feature>
<feature type="transmembrane region" description="Helical" evidence="5">
    <location>
        <begin position="90"/>
        <end position="109"/>
    </location>
</feature>
<dbReference type="RefSeq" id="WP_105330471.1">
    <property type="nucleotide sequence ID" value="NZ_PUHY01000010.1"/>
</dbReference>
<sequence>MITAYFRELYQGVVDGWNRFWFTPTDPATLGLIRIFAGSMLFYTHLVWSIDLNGFMGARGRFSHDLVDRMHRGSDFAFSYLPIFDGNPPMLWLVHIIGLAVLLMFALGLWSKVTSVLAFIIAVSYVHRAPGALFGLDQINVMLAMYLMLGGAGEAFSLDRWIEKRRYPMRDLPTTSTAANVSIRLIQLHMCVIYLFAGTGKLLGDTWWEGTALWGAVANSEYQSLDMTWLASYPLLIALMTQVSLAWELSYSVLVWPRLTRPIVLALAIPLHLGIAMCMGMITFGLIMLVGNFAFVSPWVIREVEGELKKRFGKAEPSVTATAS</sequence>